<name>A0A0S8G0C8_UNCT6</name>
<comment type="caution">
    <text evidence="2">The sequence shown here is derived from an EMBL/GenBank/DDBJ whole genome shotgun (WGS) entry which is preliminary data.</text>
</comment>
<reference evidence="2 3" key="1">
    <citation type="journal article" date="2015" name="Microbiome">
        <title>Genomic resolution of linkages in carbon, nitrogen, and sulfur cycling among widespread estuary sediment bacteria.</title>
        <authorList>
            <person name="Baker B.J."/>
            <person name="Lazar C.S."/>
            <person name="Teske A.P."/>
            <person name="Dick G.J."/>
        </authorList>
    </citation>
    <scope>NUCLEOTIDE SEQUENCE [LARGE SCALE GENOMIC DNA]</scope>
    <source>
        <strain evidence="2">SM23_40</strain>
    </source>
</reference>
<sequence>MTRSPLGIQQRSSCRYRFGSRPSNPRTLRLTATILSGSTRSVQGRSSSRRCWSSAHSSAVSSSLSFRSMRCSRLSTEAEAYPPTLRHPR</sequence>
<gene>
    <name evidence="2" type="ORF">AMJ82_11855</name>
</gene>
<feature type="region of interest" description="Disordered" evidence="1">
    <location>
        <begin position="1"/>
        <end position="23"/>
    </location>
</feature>
<evidence type="ECO:0000313" key="2">
    <source>
        <dbReference type="EMBL" id="KPK66383.1"/>
    </source>
</evidence>
<accession>A0A0S8G0C8</accession>
<dbReference type="AlphaFoldDB" id="A0A0S8G0C8"/>
<evidence type="ECO:0000256" key="1">
    <source>
        <dbReference type="SAM" id="MobiDB-lite"/>
    </source>
</evidence>
<protein>
    <submittedName>
        <fullName evidence="2">Uncharacterized protein</fullName>
    </submittedName>
</protein>
<organism evidence="2 3">
    <name type="scientific">candidate division TA06 bacterium SM23_40</name>
    <dbReference type="NCBI Taxonomy" id="1703774"/>
    <lineage>
        <taxon>Bacteria</taxon>
        <taxon>Bacteria division TA06</taxon>
    </lineage>
</organism>
<evidence type="ECO:0000313" key="3">
    <source>
        <dbReference type="Proteomes" id="UP000051717"/>
    </source>
</evidence>
<dbReference type="Proteomes" id="UP000051717">
    <property type="component" value="Unassembled WGS sequence"/>
</dbReference>
<proteinExistence type="predicted"/>
<feature type="compositionally biased region" description="Polar residues" evidence="1">
    <location>
        <begin position="1"/>
        <end position="13"/>
    </location>
</feature>
<dbReference type="EMBL" id="LJUI01000167">
    <property type="protein sequence ID" value="KPK66383.1"/>
    <property type="molecule type" value="Genomic_DNA"/>
</dbReference>